<reference evidence="1 2" key="1">
    <citation type="submission" date="2018-06" db="EMBL/GenBank/DDBJ databases">
        <title>Flavobacterium tibetense sp. nov., isolated from a wetland YonghuCo on Tibetan Plateau.</title>
        <authorList>
            <person name="Xing P."/>
            <person name="Phurbu D."/>
            <person name="Lu H."/>
        </authorList>
    </citation>
    <scope>NUCLEOTIDE SEQUENCE [LARGE SCALE GENOMIC DNA]</scope>
    <source>
        <strain evidence="1 2">YH5</strain>
    </source>
</reference>
<dbReference type="PROSITE" id="PS51257">
    <property type="entry name" value="PROKAR_LIPOPROTEIN"/>
    <property type="match status" value="1"/>
</dbReference>
<evidence type="ECO:0000313" key="1">
    <source>
        <dbReference type="EMBL" id="RBA28951.1"/>
    </source>
</evidence>
<organism evidence="1 2">
    <name type="scientific">Flavobacterium tibetense</name>
    <dbReference type="NCBI Taxonomy" id="2233533"/>
    <lineage>
        <taxon>Bacteria</taxon>
        <taxon>Pseudomonadati</taxon>
        <taxon>Bacteroidota</taxon>
        <taxon>Flavobacteriia</taxon>
        <taxon>Flavobacteriales</taxon>
        <taxon>Flavobacteriaceae</taxon>
        <taxon>Flavobacterium</taxon>
    </lineage>
</organism>
<evidence type="ECO:0000313" key="2">
    <source>
        <dbReference type="Proteomes" id="UP000253319"/>
    </source>
</evidence>
<proteinExistence type="predicted"/>
<keyword evidence="2" id="KW-1185">Reference proteome</keyword>
<accession>A0A365P316</accession>
<evidence type="ECO:0008006" key="3">
    <source>
        <dbReference type="Google" id="ProtNLM"/>
    </source>
</evidence>
<sequence>MKIMKAVTLFITSVVFFLGCNCKKATSMTNYTINDPMTNSQELPILIYDSHTRGFYKLITIEKGKISVLTTREGQPITKVLSASELEELKSLVTKLDLNKIPTLEAPTEKRFYDGAPITNLEVIKANQSYKTTDFDGGFPPAYIEELVNKILEIADKVE</sequence>
<protein>
    <recommendedName>
        <fullName evidence="3">Lipoprotein</fullName>
    </recommendedName>
</protein>
<dbReference type="Proteomes" id="UP000253319">
    <property type="component" value="Unassembled WGS sequence"/>
</dbReference>
<name>A0A365P316_9FLAO</name>
<dbReference type="EMBL" id="QLST01000004">
    <property type="protein sequence ID" value="RBA28951.1"/>
    <property type="molecule type" value="Genomic_DNA"/>
</dbReference>
<comment type="caution">
    <text evidence="1">The sequence shown here is derived from an EMBL/GenBank/DDBJ whole genome shotgun (WGS) entry which is preliminary data.</text>
</comment>
<gene>
    <name evidence="1" type="ORF">DPN68_04090</name>
</gene>
<dbReference type="AlphaFoldDB" id="A0A365P316"/>